<evidence type="ECO:0000259" key="1">
    <source>
        <dbReference type="Pfam" id="PF24494"/>
    </source>
</evidence>
<dbReference type="RefSeq" id="XP_016254558.1">
    <property type="nucleotide sequence ID" value="XM_016387630.1"/>
</dbReference>
<dbReference type="Proteomes" id="UP000054466">
    <property type="component" value="Unassembled WGS sequence"/>
</dbReference>
<dbReference type="STRING" id="569365.A0A0D2B9R0"/>
<name>A0A0D2B9R0_9EURO</name>
<keyword evidence="3" id="KW-1185">Reference proteome</keyword>
<dbReference type="GeneID" id="27340317"/>
<dbReference type="Pfam" id="PF24494">
    <property type="entry name" value="DUF7587"/>
    <property type="match status" value="1"/>
</dbReference>
<dbReference type="VEuPathDB" id="FungiDB:PV07_01123"/>
<feature type="domain" description="DUF7587" evidence="1">
    <location>
        <begin position="7"/>
        <end position="146"/>
    </location>
</feature>
<dbReference type="InterPro" id="IPR056009">
    <property type="entry name" value="DUF7587"/>
</dbReference>
<sequence length="300" mass="34986">MSAISTVPRYLFRAYSPGSDGYNSEERFGSMAQFNHRLEVTSLTQLPPEEARSMVKDHVVWESWKNRDDDILISFTSSFLFALQHCIRKIYRCRRTSEENCYICIIDTWKYPPGTFSWTVDLLKDHNLCEKDDARLRHDYQEAEYLAQFDLSTCFPTSSKSDGVVSMSELITRGGLFQILPELNEEIYKGQLWIRLQQLRQRWYRRTEAVTAEDMDGARKLALCFGWTVTTRFPFEDTRTDIPPTLQELAEWERLMRTIYRAQTSLKTDNAERVTRPSAEKSIDEVADILKDIKISLGPS</sequence>
<dbReference type="HOGENOM" id="CLU_900218_0_0_1"/>
<evidence type="ECO:0000313" key="3">
    <source>
        <dbReference type="Proteomes" id="UP000054466"/>
    </source>
</evidence>
<gene>
    <name evidence="2" type="ORF">PV07_01123</name>
</gene>
<accession>A0A0D2B9R0</accession>
<dbReference type="EMBL" id="KN847040">
    <property type="protein sequence ID" value="KIW34342.1"/>
    <property type="molecule type" value="Genomic_DNA"/>
</dbReference>
<proteinExistence type="predicted"/>
<protein>
    <recommendedName>
        <fullName evidence="1">DUF7587 domain-containing protein</fullName>
    </recommendedName>
</protein>
<dbReference type="AlphaFoldDB" id="A0A0D2B9R0"/>
<organism evidence="2 3">
    <name type="scientific">Cladophialophora immunda</name>
    <dbReference type="NCBI Taxonomy" id="569365"/>
    <lineage>
        <taxon>Eukaryota</taxon>
        <taxon>Fungi</taxon>
        <taxon>Dikarya</taxon>
        <taxon>Ascomycota</taxon>
        <taxon>Pezizomycotina</taxon>
        <taxon>Eurotiomycetes</taxon>
        <taxon>Chaetothyriomycetidae</taxon>
        <taxon>Chaetothyriales</taxon>
        <taxon>Herpotrichiellaceae</taxon>
        <taxon>Cladophialophora</taxon>
    </lineage>
</organism>
<reference evidence="2 3" key="1">
    <citation type="submission" date="2015-01" db="EMBL/GenBank/DDBJ databases">
        <title>The Genome Sequence of Cladophialophora immunda CBS83496.</title>
        <authorList>
            <consortium name="The Broad Institute Genomics Platform"/>
            <person name="Cuomo C."/>
            <person name="de Hoog S."/>
            <person name="Gorbushina A."/>
            <person name="Stielow B."/>
            <person name="Teixiera M."/>
            <person name="Abouelleil A."/>
            <person name="Chapman S.B."/>
            <person name="Priest M."/>
            <person name="Young S.K."/>
            <person name="Wortman J."/>
            <person name="Nusbaum C."/>
            <person name="Birren B."/>
        </authorList>
    </citation>
    <scope>NUCLEOTIDE SEQUENCE [LARGE SCALE GENOMIC DNA]</scope>
    <source>
        <strain evidence="2 3">CBS 83496</strain>
    </source>
</reference>
<dbReference type="OrthoDB" id="4152607at2759"/>
<evidence type="ECO:0000313" key="2">
    <source>
        <dbReference type="EMBL" id="KIW34342.1"/>
    </source>
</evidence>